<sequence length="547" mass="61900">MKTTATQYPWTEELERTVVHSLATSFGLDFLLFKDKVGGEVDTINNARQGIWASGKEKQRYENREPYDSDKYHDKYVEKKDSIYKKTGENDKISQQKGMLHDAYRDTTMARNDPRDLDHVISAKEIHNDPGRVLAELDGVELANQSSNLQSTHQSINRSMGETSIDDYLAKLPELIENHEKSLAGHQKRLASMPRDTPAQQHEARQLEDKIRKKEEKIKALKSVDSEAMRQRDKEAREPYNQQINQKYYTSSKFWKQTAGASAVAGLNMGTRQMLGLIMAEAWFELREQLPKTLEKLKTNFGLDAFMTSMQQTLQGIWQRIKLRFKDFLTSFKDGAFAGILGSATTTLFNVFATTQKMAIKIIRELWGSLVKAVKLLIFNPQQLPFVDLCKAVTAILSVGAATVAGTMIYTQLLPLCNFPFGSELASFASALVTGLITLGLNYFLLYSRLADKVWAFVDALMPHASSVRKFQAINAELDRYLTELGRIELNLDADELAEFAQQLASCNDELQRGLLLKEEIAKRDIELPYKIGNSASTRKWLASLVK</sequence>
<evidence type="ECO:0008006" key="5">
    <source>
        <dbReference type="Google" id="ProtNLM"/>
    </source>
</evidence>
<protein>
    <recommendedName>
        <fullName evidence="5">Cobalamin adenosyltransferase</fullName>
    </recommendedName>
</protein>
<dbReference type="OrthoDB" id="3239452at2"/>
<dbReference type="EMBL" id="QJSA01000007">
    <property type="protein sequence ID" value="RHW21291.1"/>
    <property type="molecule type" value="Genomic_DNA"/>
</dbReference>
<reference evidence="3 4" key="1">
    <citation type="submission" date="2018-06" db="EMBL/GenBank/DDBJ databases">
        <title>Pseudomonas jilinensis sp. nov., isolated from the production water of Jilin Oilfield in China.</title>
        <authorList>
            <person name="Wang J."/>
        </authorList>
    </citation>
    <scope>NUCLEOTIDE SEQUENCE [LARGE SCALE GENOMIC DNA]</scope>
    <source>
        <strain evidence="3 4">JS15-10A1</strain>
    </source>
</reference>
<dbReference type="AlphaFoldDB" id="A0A396S5D0"/>
<name>A0A396S5D0_9PSED</name>
<feature type="transmembrane region" description="Helical" evidence="2">
    <location>
        <begin position="335"/>
        <end position="354"/>
    </location>
</feature>
<comment type="caution">
    <text evidence="3">The sequence shown here is derived from an EMBL/GenBank/DDBJ whole genome shotgun (WGS) entry which is preliminary data.</text>
</comment>
<evidence type="ECO:0000256" key="2">
    <source>
        <dbReference type="SAM" id="Phobius"/>
    </source>
</evidence>
<organism evidence="3 4">
    <name type="scientific">Pseudomonas jilinensis</name>
    <dbReference type="NCBI Taxonomy" id="2078689"/>
    <lineage>
        <taxon>Bacteria</taxon>
        <taxon>Pseudomonadati</taxon>
        <taxon>Pseudomonadota</taxon>
        <taxon>Gammaproteobacteria</taxon>
        <taxon>Pseudomonadales</taxon>
        <taxon>Pseudomonadaceae</taxon>
        <taxon>Pseudomonas</taxon>
    </lineage>
</organism>
<evidence type="ECO:0000313" key="4">
    <source>
        <dbReference type="Proteomes" id="UP000265745"/>
    </source>
</evidence>
<keyword evidence="2" id="KW-0472">Membrane</keyword>
<feature type="transmembrane region" description="Helical" evidence="2">
    <location>
        <begin position="392"/>
        <end position="413"/>
    </location>
</feature>
<dbReference type="Proteomes" id="UP000265745">
    <property type="component" value="Unassembled WGS sequence"/>
</dbReference>
<keyword evidence="4" id="KW-1185">Reference proteome</keyword>
<keyword evidence="2" id="KW-0812">Transmembrane</keyword>
<gene>
    <name evidence="3" type="ORF">C2846_09230</name>
</gene>
<accession>A0A396S5D0</accession>
<dbReference type="RefSeq" id="WP_119701298.1">
    <property type="nucleotide sequence ID" value="NZ_QJSA01000007.1"/>
</dbReference>
<keyword evidence="2" id="KW-1133">Transmembrane helix</keyword>
<feature type="coiled-coil region" evidence="1">
    <location>
        <begin position="197"/>
        <end position="224"/>
    </location>
</feature>
<evidence type="ECO:0000256" key="1">
    <source>
        <dbReference type="SAM" id="Coils"/>
    </source>
</evidence>
<proteinExistence type="predicted"/>
<evidence type="ECO:0000313" key="3">
    <source>
        <dbReference type="EMBL" id="RHW21291.1"/>
    </source>
</evidence>
<feature type="transmembrane region" description="Helical" evidence="2">
    <location>
        <begin position="425"/>
        <end position="446"/>
    </location>
</feature>
<keyword evidence="1" id="KW-0175">Coiled coil</keyword>